<comment type="caution">
    <text evidence="2">The sequence shown here is derived from an EMBL/GenBank/DDBJ whole genome shotgun (WGS) entry which is preliminary data.</text>
</comment>
<organism evidence="2 3">
    <name type="scientific">Ceratodon purpureus</name>
    <name type="common">Fire moss</name>
    <name type="synonym">Dicranum purpureum</name>
    <dbReference type="NCBI Taxonomy" id="3225"/>
    <lineage>
        <taxon>Eukaryota</taxon>
        <taxon>Viridiplantae</taxon>
        <taxon>Streptophyta</taxon>
        <taxon>Embryophyta</taxon>
        <taxon>Bryophyta</taxon>
        <taxon>Bryophytina</taxon>
        <taxon>Bryopsida</taxon>
        <taxon>Dicranidae</taxon>
        <taxon>Pseudoditrichales</taxon>
        <taxon>Ditrichaceae</taxon>
        <taxon>Ceratodon</taxon>
    </lineage>
</organism>
<accession>A0A8T0HCV5</accession>
<dbReference type="AlphaFoldDB" id="A0A8T0HCV5"/>
<proteinExistence type="predicted"/>
<feature type="chain" id="PRO_5035805285" description="Secreted protein" evidence="1">
    <location>
        <begin position="28"/>
        <end position="60"/>
    </location>
</feature>
<evidence type="ECO:0000313" key="2">
    <source>
        <dbReference type="EMBL" id="KAG0567979.1"/>
    </source>
</evidence>
<keyword evidence="3" id="KW-1185">Reference proteome</keyword>
<feature type="signal peptide" evidence="1">
    <location>
        <begin position="1"/>
        <end position="27"/>
    </location>
</feature>
<evidence type="ECO:0000256" key="1">
    <source>
        <dbReference type="SAM" id="SignalP"/>
    </source>
</evidence>
<reference evidence="2" key="1">
    <citation type="submission" date="2020-06" db="EMBL/GenBank/DDBJ databases">
        <title>WGS assembly of Ceratodon purpureus strain R40.</title>
        <authorList>
            <person name="Carey S.B."/>
            <person name="Jenkins J."/>
            <person name="Shu S."/>
            <person name="Lovell J.T."/>
            <person name="Sreedasyam A."/>
            <person name="Maumus F."/>
            <person name="Tiley G.P."/>
            <person name="Fernandez-Pozo N."/>
            <person name="Barry K."/>
            <person name="Chen C."/>
            <person name="Wang M."/>
            <person name="Lipzen A."/>
            <person name="Daum C."/>
            <person name="Saski C.A."/>
            <person name="Payton A.C."/>
            <person name="Mcbreen J.C."/>
            <person name="Conrad R.E."/>
            <person name="Kollar L.M."/>
            <person name="Olsson S."/>
            <person name="Huttunen S."/>
            <person name="Landis J.B."/>
            <person name="Wickett N.J."/>
            <person name="Johnson M.G."/>
            <person name="Rensing S.A."/>
            <person name="Grimwood J."/>
            <person name="Schmutz J."/>
            <person name="Mcdaniel S.F."/>
        </authorList>
    </citation>
    <scope>NUCLEOTIDE SEQUENCE</scope>
    <source>
        <strain evidence="2">R40</strain>
    </source>
</reference>
<name>A0A8T0HCV5_CERPU</name>
<protein>
    <recommendedName>
        <fullName evidence="4">Secreted protein</fullName>
    </recommendedName>
</protein>
<gene>
    <name evidence="2" type="ORF">KC19_7G176800</name>
</gene>
<evidence type="ECO:0000313" key="3">
    <source>
        <dbReference type="Proteomes" id="UP000822688"/>
    </source>
</evidence>
<dbReference type="EMBL" id="CM026428">
    <property type="protein sequence ID" value="KAG0567979.1"/>
    <property type="molecule type" value="Genomic_DNA"/>
</dbReference>
<dbReference type="Proteomes" id="UP000822688">
    <property type="component" value="Chromosome 7"/>
</dbReference>
<evidence type="ECO:0008006" key="4">
    <source>
        <dbReference type="Google" id="ProtNLM"/>
    </source>
</evidence>
<sequence length="60" mass="6787">MNLSSATAQLALLLIRTCCLLLDGSQSSIMWYLSRCDLLLLNRERLGKVSLNLGRCRQFN</sequence>
<keyword evidence="1" id="KW-0732">Signal</keyword>